<dbReference type="AlphaFoldDB" id="A0A840R8S8"/>
<reference evidence="2 3" key="1">
    <citation type="submission" date="2020-08" db="EMBL/GenBank/DDBJ databases">
        <title>Genomic Encyclopedia of Type Strains, Phase IV (KMG-IV): sequencing the most valuable type-strain genomes for metagenomic binning, comparative biology and taxonomic classification.</title>
        <authorList>
            <person name="Goeker M."/>
        </authorList>
    </citation>
    <scope>NUCLEOTIDE SEQUENCE [LARGE SCALE GENOMIC DNA]</scope>
    <source>
        <strain evidence="2 3">DSM 25701</strain>
    </source>
</reference>
<evidence type="ECO:0000313" key="3">
    <source>
        <dbReference type="Proteomes" id="UP000536640"/>
    </source>
</evidence>
<gene>
    <name evidence="2" type="ORF">HNQ57_003303</name>
</gene>
<proteinExistence type="predicted"/>
<accession>A0A840R8S8</accession>
<keyword evidence="2" id="KW-0808">Transferase</keyword>
<dbReference type="Proteomes" id="UP000536640">
    <property type="component" value="Unassembled WGS sequence"/>
</dbReference>
<dbReference type="RefSeq" id="WP_184464755.1">
    <property type="nucleotide sequence ID" value="NZ_JACHHW010000012.1"/>
</dbReference>
<evidence type="ECO:0000256" key="1">
    <source>
        <dbReference type="SAM" id="MobiDB-lite"/>
    </source>
</evidence>
<sequence>MEGSDVCYAPVLDYHEAPKHPHNVARKTDIEFAGQVQPAPAPPIQPHRVRAAATE</sequence>
<protein>
    <submittedName>
        <fullName evidence="2">Crotonobetainyl-CoA:carnitine CoA-transferase CaiB-like acyl-CoA transferase</fullName>
    </submittedName>
</protein>
<dbReference type="SUPFAM" id="SSF89796">
    <property type="entry name" value="CoA-transferase family III (CaiB/BaiF)"/>
    <property type="match status" value="1"/>
</dbReference>
<evidence type="ECO:0000313" key="2">
    <source>
        <dbReference type="EMBL" id="MBB5189004.1"/>
    </source>
</evidence>
<feature type="region of interest" description="Disordered" evidence="1">
    <location>
        <begin position="36"/>
        <end position="55"/>
    </location>
</feature>
<dbReference type="GO" id="GO:0016740">
    <property type="term" value="F:transferase activity"/>
    <property type="evidence" value="ECO:0007669"/>
    <property type="project" value="UniProtKB-KW"/>
</dbReference>
<keyword evidence="3" id="KW-1185">Reference proteome</keyword>
<name>A0A840R8S8_9GAMM</name>
<dbReference type="InterPro" id="IPR023606">
    <property type="entry name" value="CoA-Trfase_III_dom_1_sf"/>
</dbReference>
<organism evidence="2 3">
    <name type="scientific">Zhongshania antarctica</name>
    <dbReference type="NCBI Taxonomy" id="641702"/>
    <lineage>
        <taxon>Bacteria</taxon>
        <taxon>Pseudomonadati</taxon>
        <taxon>Pseudomonadota</taxon>
        <taxon>Gammaproteobacteria</taxon>
        <taxon>Cellvibrionales</taxon>
        <taxon>Spongiibacteraceae</taxon>
        <taxon>Zhongshania</taxon>
    </lineage>
</organism>
<dbReference type="EMBL" id="JACHHW010000012">
    <property type="protein sequence ID" value="MBB5189004.1"/>
    <property type="molecule type" value="Genomic_DNA"/>
</dbReference>
<comment type="caution">
    <text evidence="2">The sequence shown here is derived from an EMBL/GenBank/DDBJ whole genome shotgun (WGS) entry which is preliminary data.</text>
</comment>